<sequence length="94" mass="10138">MIVVDGDSYRWVVAPNDEPGLAIVVVHGEADGQRMVTWVEHGVVIAPGLVAAAIRQALLHHGWTPRERGKQLTLRCLDVDPDAANLSVVAWPPG</sequence>
<keyword evidence="2" id="KW-1185">Reference proteome</keyword>
<dbReference type="AlphaFoldDB" id="A0A117PTT6"/>
<dbReference type="Proteomes" id="UP000054241">
    <property type="component" value="Unassembled WGS sequence"/>
</dbReference>
<name>A0A117PTT6_9ACTN</name>
<organism evidence="1 2">
    <name type="scientific">Streptomyces cellostaticus</name>
    <dbReference type="NCBI Taxonomy" id="67285"/>
    <lineage>
        <taxon>Bacteria</taxon>
        <taxon>Bacillati</taxon>
        <taxon>Actinomycetota</taxon>
        <taxon>Actinomycetes</taxon>
        <taxon>Kitasatosporales</taxon>
        <taxon>Streptomycetaceae</taxon>
        <taxon>Streptomyces</taxon>
    </lineage>
</organism>
<gene>
    <name evidence="1" type="ORF">AQI88_35530</name>
</gene>
<protein>
    <submittedName>
        <fullName evidence="1">Uncharacterized protein</fullName>
    </submittedName>
</protein>
<accession>A0A117PTT6</accession>
<evidence type="ECO:0000313" key="2">
    <source>
        <dbReference type="Proteomes" id="UP000054241"/>
    </source>
</evidence>
<proteinExistence type="predicted"/>
<dbReference type="EMBL" id="LMWL01000069">
    <property type="protein sequence ID" value="KUM91728.1"/>
    <property type="molecule type" value="Genomic_DNA"/>
</dbReference>
<evidence type="ECO:0000313" key="1">
    <source>
        <dbReference type="EMBL" id="KUM91728.1"/>
    </source>
</evidence>
<reference evidence="1 2" key="1">
    <citation type="submission" date="2015-10" db="EMBL/GenBank/DDBJ databases">
        <title>Draft genome sequence of Streptomyces cellostaticus DSM 40189, type strain for the species Streptomyces cellostaticus.</title>
        <authorList>
            <person name="Ruckert C."/>
            <person name="Winkler A."/>
            <person name="Kalinowski J."/>
            <person name="Kampfer P."/>
            <person name="Glaeser S."/>
        </authorList>
    </citation>
    <scope>NUCLEOTIDE SEQUENCE [LARGE SCALE GENOMIC DNA]</scope>
    <source>
        <strain evidence="1 2">DSM 40189</strain>
    </source>
</reference>
<comment type="caution">
    <text evidence="1">The sequence shown here is derived from an EMBL/GenBank/DDBJ whole genome shotgun (WGS) entry which is preliminary data.</text>
</comment>